<evidence type="ECO:0000313" key="3">
    <source>
        <dbReference type="Proteomes" id="UP000479241"/>
    </source>
</evidence>
<feature type="transmembrane region" description="Helical" evidence="1">
    <location>
        <begin position="80"/>
        <end position="101"/>
    </location>
</feature>
<feature type="transmembrane region" description="Helical" evidence="1">
    <location>
        <begin position="164"/>
        <end position="186"/>
    </location>
</feature>
<evidence type="ECO:0008006" key="4">
    <source>
        <dbReference type="Google" id="ProtNLM"/>
    </source>
</evidence>
<dbReference type="RefSeq" id="WP_163206039.1">
    <property type="nucleotide sequence ID" value="NZ_JAAGWG010000019.1"/>
</dbReference>
<evidence type="ECO:0000256" key="1">
    <source>
        <dbReference type="SAM" id="Phobius"/>
    </source>
</evidence>
<sequence>MQGELTATGALIGALVLSLLLAALHVAAPRLRGLPLVPERVTGSFAGGLAVAYVFLHLLPEIAEGNEAIGEALSDVLEPTPLLDLGVFLVALAGFAAFYGLDRLARSRAVAAGSTGGAGAGGRQAGGEGAGGAEPAGVYWLHLGSFMVYNALITYTMALRLQTGVAFALLFAVAMGLHFVLTDRSLEEHYPHRFPRSGRLLLAAALLLGWGADALFAPTSTVVVALLTALLGGSILLNVFKEELPASGRSSFGWFLAGLTLYAGLLTLVTALGE</sequence>
<feature type="transmembrane region" description="Helical" evidence="1">
    <location>
        <begin position="40"/>
        <end position="60"/>
    </location>
</feature>
<feature type="transmembrane region" description="Helical" evidence="1">
    <location>
        <begin position="252"/>
        <end position="272"/>
    </location>
</feature>
<protein>
    <recommendedName>
        <fullName evidence="4">ZIP Zinc transporter</fullName>
    </recommendedName>
</protein>
<proteinExistence type="predicted"/>
<evidence type="ECO:0000313" key="2">
    <source>
        <dbReference type="EMBL" id="NEK86747.1"/>
    </source>
</evidence>
<comment type="caution">
    <text evidence="2">The sequence shown here is derived from an EMBL/GenBank/DDBJ whole genome shotgun (WGS) entry which is preliminary data.</text>
</comment>
<keyword evidence="1" id="KW-0812">Transmembrane</keyword>
<feature type="transmembrane region" description="Helical" evidence="1">
    <location>
        <begin position="222"/>
        <end position="240"/>
    </location>
</feature>
<dbReference type="EMBL" id="JAAGWG010000019">
    <property type="protein sequence ID" value="NEK86747.1"/>
    <property type="molecule type" value="Genomic_DNA"/>
</dbReference>
<name>A0A6L9W3X4_9ACTN</name>
<feature type="transmembrane region" description="Helical" evidence="1">
    <location>
        <begin position="6"/>
        <end position="28"/>
    </location>
</feature>
<dbReference type="Proteomes" id="UP000479241">
    <property type="component" value="Unassembled WGS sequence"/>
</dbReference>
<gene>
    <name evidence="2" type="ORF">GCU60_13435</name>
</gene>
<keyword evidence="1" id="KW-0472">Membrane</keyword>
<keyword evidence="1" id="KW-1133">Transmembrane helix</keyword>
<organism evidence="2 3">
    <name type="scientific">Blastococcus saxobsidens</name>
    <dbReference type="NCBI Taxonomy" id="138336"/>
    <lineage>
        <taxon>Bacteria</taxon>
        <taxon>Bacillati</taxon>
        <taxon>Actinomycetota</taxon>
        <taxon>Actinomycetes</taxon>
        <taxon>Geodermatophilales</taxon>
        <taxon>Geodermatophilaceae</taxon>
        <taxon>Blastococcus</taxon>
    </lineage>
</organism>
<dbReference type="AlphaFoldDB" id="A0A6L9W3X4"/>
<reference evidence="2 3" key="1">
    <citation type="submission" date="2019-12" db="EMBL/GenBank/DDBJ databases">
        <title>the WGS of Blastococcus saxobsidens 67B17.</title>
        <authorList>
            <person name="Jiang Z."/>
        </authorList>
    </citation>
    <scope>NUCLEOTIDE SEQUENCE [LARGE SCALE GENOMIC DNA]</scope>
    <source>
        <strain evidence="2 3">67B17</strain>
    </source>
</reference>
<accession>A0A6L9W3X4</accession>